<dbReference type="Pfam" id="PF00498">
    <property type="entry name" value="FHA"/>
    <property type="match status" value="1"/>
</dbReference>
<protein>
    <submittedName>
        <fullName evidence="3">Glycogen accumulation regulator GarA</fullName>
    </submittedName>
</protein>
<keyword evidence="4" id="KW-1185">Reference proteome</keyword>
<dbReference type="InterPro" id="IPR000253">
    <property type="entry name" value="FHA_dom"/>
</dbReference>
<organism evidence="3 4">
    <name type="scientific">Aquisphaera giovannonii</name>
    <dbReference type="NCBI Taxonomy" id="406548"/>
    <lineage>
        <taxon>Bacteria</taxon>
        <taxon>Pseudomonadati</taxon>
        <taxon>Planctomycetota</taxon>
        <taxon>Planctomycetia</taxon>
        <taxon>Isosphaerales</taxon>
        <taxon>Isosphaeraceae</taxon>
        <taxon>Aquisphaera</taxon>
    </lineage>
</organism>
<name>A0A5B9WDK4_9BACT</name>
<dbReference type="AlphaFoldDB" id="A0A5B9WDK4"/>
<dbReference type="InterPro" id="IPR008984">
    <property type="entry name" value="SMAD_FHA_dom_sf"/>
</dbReference>
<accession>A0A5B9WDK4</accession>
<dbReference type="EMBL" id="CP042997">
    <property type="protein sequence ID" value="QEH38155.1"/>
    <property type="molecule type" value="Genomic_DNA"/>
</dbReference>
<sequence length="185" mass="19326">MVVVGRHPACDARLDSLRVSRHHCCMMQENGEVVVRDLGSTNGIRINGQRVEMGRLKANDELSIAHIRYRLDTGQGHDQTLADGGPYSPTPPPVAGPRIPVSGSGDSGRSGVNSLSDDPFPLSPVPPEENALAAAVRRILPSSVAEKCRIQVIVQMTGDPSSGNGTAAAPPSGPEAGPEPEKPTG</sequence>
<feature type="domain" description="FHA" evidence="2">
    <location>
        <begin position="2"/>
        <end position="51"/>
    </location>
</feature>
<dbReference type="SUPFAM" id="SSF49879">
    <property type="entry name" value="SMAD/FHA domain"/>
    <property type="match status" value="1"/>
</dbReference>
<proteinExistence type="predicted"/>
<evidence type="ECO:0000313" key="3">
    <source>
        <dbReference type="EMBL" id="QEH38155.1"/>
    </source>
</evidence>
<dbReference type="Gene3D" id="2.60.200.20">
    <property type="match status" value="1"/>
</dbReference>
<feature type="region of interest" description="Disordered" evidence="1">
    <location>
        <begin position="155"/>
        <end position="185"/>
    </location>
</feature>
<reference evidence="3 4" key="1">
    <citation type="submission" date="2019-08" db="EMBL/GenBank/DDBJ databases">
        <title>Deep-cultivation of Planctomycetes and their phenomic and genomic characterization uncovers novel biology.</title>
        <authorList>
            <person name="Wiegand S."/>
            <person name="Jogler M."/>
            <person name="Boedeker C."/>
            <person name="Pinto D."/>
            <person name="Vollmers J."/>
            <person name="Rivas-Marin E."/>
            <person name="Kohn T."/>
            <person name="Peeters S.H."/>
            <person name="Heuer A."/>
            <person name="Rast P."/>
            <person name="Oberbeckmann S."/>
            <person name="Bunk B."/>
            <person name="Jeske O."/>
            <person name="Meyerdierks A."/>
            <person name="Storesund J.E."/>
            <person name="Kallscheuer N."/>
            <person name="Luecker S."/>
            <person name="Lage O.M."/>
            <person name="Pohl T."/>
            <person name="Merkel B.J."/>
            <person name="Hornburger P."/>
            <person name="Mueller R.-W."/>
            <person name="Bruemmer F."/>
            <person name="Labrenz M."/>
            <person name="Spormann A.M."/>
            <person name="Op den Camp H."/>
            <person name="Overmann J."/>
            <person name="Amann R."/>
            <person name="Jetten M.S.M."/>
            <person name="Mascher T."/>
            <person name="Medema M.H."/>
            <person name="Devos D.P."/>
            <person name="Kaster A.-K."/>
            <person name="Ovreas L."/>
            <person name="Rohde M."/>
            <person name="Galperin M.Y."/>
            <person name="Jogler C."/>
        </authorList>
    </citation>
    <scope>NUCLEOTIDE SEQUENCE [LARGE SCALE GENOMIC DNA]</scope>
    <source>
        <strain evidence="3 4">OJF2</strain>
    </source>
</reference>
<evidence type="ECO:0000256" key="1">
    <source>
        <dbReference type="SAM" id="MobiDB-lite"/>
    </source>
</evidence>
<dbReference type="PROSITE" id="PS50006">
    <property type="entry name" value="FHA_DOMAIN"/>
    <property type="match status" value="1"/>
</dbReference>
<dbReference type="Proteomes" id="UP000324233">
    <property type="component" value="Chromosome"/>
</dbReference>
<dbReference type="KEGG" id="agv:OJF2_67530"/>
<feature type="region of interest" description="Disordered" evidence="1">
    <location>
        <begin position="75"/>
        <end position="126"/>
    </location>
</feature>
<evidence type="ECO:0000259" key="2">
    <source>
        <dbReference type="PROSITE" id="PS50006"/>
    </source>
</evidence>
<feature type="compositionally biased region" description="Low complexity" evidence="1">
    <location>
        <begin position="102"/>
        <end position="111"/>
    </location>
</feature>
<dbReference type="CDD" id="cd00060">
    <property type="entry name" value="FHA"/>
    <property type="match status" value="1"/>
</dbReference>
<feature type="compositionally biased region" description="Low complexity" evidence="1">
    <location>
        <begin position="165"/>
        <end position="176"/>
    </location>
</feature>
<gene>
    <name evidence="3" type="primary">garA_4</name>
    <name evidence="3" type="ORF">OJF2_67530</name>
</gene>
<evidence type="ECO:0000313" key="4">
    <source>
        <dbReference type="Proteomes" id="UP000324233"/>
    </source>
</evidence>
<dbReference type="SMART" id="SM00240">
    <property type="entry name" value="FHA"/>
    <property type="match status" value="1"/>
</dbReference>